<feature type="signal peptide" evidence="1">
    <location>
        <begin position="1"/>
        <end position="29"/>
    </location>
</feature>
<dbReference type="SUPFAM" id="SSF48695">
    <property type="entry name" value="Multiheme cytochromes"/>
    <property type="match status" value="1"/>
</dbReference>
<protein>
    <recommendedName>
        <fullName evidence="4">Cytochrome c7-like domain-containing protein</fullName>
    </recommendedName>
</protein>
<name>A0ABM8DMQ3_9BACT</name>
<proteinExistence type="predicted"/>
<dbReference type="Proteomes" id="UP001242010">
    <property type="component" value="Chromosome"/>
</dbReference>
<dbReference type="EMBL" id="AP027079">
    <property type="protein sequence ID" value="BDU68206.1"/>
    <property type="molecule type" value="Genomic_DNA"/>
</dbReference>
<reference evidence="3" key="1">
    <citation type="journal article" date="2023" name="Int. J. Syst. Evol. Microbiol.">
        <title>Mesoterricola silvestris gen. nov., sp. nov., Mesoterricola sediminis sp. nov., Geothrix oryzae sp. nov., Geothrix edaphica sp. nov., Geothrix rubra sp. nov., and Geothrix limicola sp. nov., six novel members of Acidobacteriota isolated from soils.</title>
        <authorList>
            <person name="Itoh H."/>
            <person name="Sugisawa Y."/>
            <person name="Mise K."/>
            <person name="Xu Z."/>
            <person name="Kuniyasu M."/>
            <person name="Ushijima N."/>
            <person name="Kawano K."/>
            <person name="Kobayashi E."/>
            <person name="Shiratori Y."/>
            <person name="Masuda Y."/>
            <person name="Senoo K."/>
        </authorList>
    </citation>
    <scope>NUCLEOTIDE SEQUENCE [LARGE SCALE GENOMIC DNA]</scope>
    <source>
        <strain evidence="3">Red222</strain>
    </source>
</reference>
<evidence type="ECO:0008006" key="4">
    <source>
        <dbReference type="Google" id="ProtNLM"/>
    </source>
</evidence>
<evidence type="ECO:0000313" key="2">
    <source>
        <dbReference type="EMBL" id="BDU68206.1"/>
    </source>
</evidence>
<organism evidence="2 3">
    <name type="scientific">Geothrix oryzae</name>
    <dbReference type="NCBI Taxonomy" id="2927975"/>
    <lineage>
        <taxon>Bacteria</taxon>
        <taxon>Pseudomonadati</taxon>
        <taxon>Acidobacteriota</taxon>
        <taxon>Holophagae</taxon>
        <taxon>Holophagales</taxon>
        <taxon>Holophagaceae</taxon>
        <taxon>Geothrix</taxon>
    </lineage>
</organism>
<evidence type="ECO:0000256" key="1">
    <source>
        <dbReference type="SAM" id="SignalP"/>
    </source>
</evidence>
<dbReference type="RefSeq" id="WP_286354830.1">
    <property type="nucleotide sequence ID" value="NZ_AP027079.1"/>
</dbReference>
<sequence length="211" mass="21752">MNRAKLVMGSCFAVALALLAWGCSGTAGPATQLSPTKAEHQAGWIQTHWAEYVKTPDQCRTCHGSTSDPAAAGGISKVSCFTCHPKGINHPAGWADPAQHGRLGAQLAPSTDPTAMAGFAHCAKCHGSTYDNGLTTSCKSCHTKAPHPDRPWLGATLATPSHVNTNVANAPECFKCHANGANSVLKPATPAPAGTAPGCFNATMCHGRTVN</sequence>
<evidence type="ECO:0000313" key="3">
    <source>
        <dbReference type="Proteomes" id="UP001242010"/>
    </source>
</evidence>
<dbReference type="Gene3D" id="1.10.1130.10">
    <property type="entry name" value="Flavocytochrome C3, Chain A"/>
    <property type="match status" value="1"/>
</dbReference>
<accession>A0ABM8DMQ3</accession>
<keyword evidence="3" id="KW-1185">Reference proteome</keyword>
<dbReference type="InterPro" id="IPR036280">
    <property type="entry name" value="Multihaem_cyt_sf"/>
</dbReference>
<feature type="chain" id="PRO_5047160360" description="Cytochrome c7-like domain-containing protein" evidence="1">
    <location>
        <begin position="30"/>
        <end position="211"/>
    </location>
</feature>
<keyword evidence="1" id="KW-0732">Signal</keyword>
<gene>
    <name evidence="2" type="ORF">GETHOR_03070</name>
</gene>